<dbReference type="EMBL" id="FJVC01000348">
    <property type="protein sequence ID" value="CZT48757.1"/>
    <property type="molecule type" value="Genomic_DNA"/>
</dbReference>
<reference evidence="3" key="1">
    <citation type="submission" date="2016-03" db="EMBL/GenBank/DDBJ databases">
        <authorList>
            <person name="Guldener U."/>
        </authorList>
    </citation>
    <scope>NUCLEOTIDE SEQUENCE [LARGE SCALE GENOMIC DNA]</scope>
</reference>
<accession>A0A1E1MI60</accession>
<name>A0A1E1MI60_RHYSE</name>
<organism evidence="2 3">
    <name type="scientific">Rhynchosporium secalis</name>
    <name type="common">Barley scald fungus</name>
    <dbReference type="NCBI Taxonomy" id="38038"/>
    <lineage>
        <taxon>Eukaryota</taxon>
        <taxon>Fungi</taxon>
        <taxon>Dikarya</taxon>
        <taxon>Ascomycota</taxon>
        <taxon>Pezizomycotina</taxon>
        <taxon>Leotiomycetes</taxon>
        <taxon>Helotiales</taxon>
        <taxon>Ploettnerulaceae</taxon>
        <taxon>Rhynchosporium</taxon>
    </lineage>
</organism>
<dbReference type="Proteomes" id="UP000177625">
    <property type="component" value="Unassembled WGS sequence"/>
</dbReference>
<proteinExistence type="predicted"/>
<protein>
    <recommendedName>
        <fullName evidence="4">CBM1 domain-containing protein</fullName>
    </recommendedName>
</protein>
<evidence type="ECO:0000313" key="3">
    <source>
        <dbReference type="Proteomes" id="UP000177625"/>
    </source>
</evidence>
<evidence type="ECO:0008006" key="4">
    <source>
        <dbReference type="Google" id="ProtNLM"/>
    </source>
</evidence>
<keyword evidence="1" id="KW-0732">Signal</keyword>
<evidence type="ECO:0000256" key="1">
    <source>
        <dbReference type="SAM" id="SignalP"/>
    </source>
</evidence>
<keyword evidence="3" id="KW-1185">Reference proteome</keyword>
<feature type="chain" id="PRO_5009448332" description="CBM1 domain-containing protein" evidence="1">
    <location>
        <begin position="21"/>
        <end position="154"/>
    </location>
</feature>
<sequence>MHFSNALGSSLALLSGLVASQITITRTVIVDPIEVTEPSKPSTKPTVKPTTIITFTSLKPTTKPAPTSEVTKTVYITVTTSIKPATTKKPNTTPPAVTVSPDPNSTKCPVPLYYGCYASRSANTCTKCVQGAYCKSQNEFYWQCVTTATDDDRR</sequence>
<feature type="signal peptide" evidence="1">
    <location>
        <begin position="1"/>
        <end position="20"/>
    </location>
</feature>
<gene>
    <name evidence="2" type="ORF">RSE6_09504</name>
</gene>
<evidence type="ECO:0000313" key="2">
    <source>
        <dbReference type="EMBL" id="CZT48757.1"/>
    </source>
</evidence>
<dbReference type="AlphaFoldDB" id="A0A1E1MI60"/>